<dbReference type="PANTHER" id="PTHR34047:SF8">
    <property type="entry name" value="PROTEIN YKFC"/>
    <property type="match status" value="1"/>
</dbReference>
<dbReference type="InterPro" id="IPR051083">
    <property type="entry name" value="GrpII_Intron_Splice-Mob/Def"/>
</dbReference>
<name>A0A412AXN6_9FIRM</name>
<proteinExistence type="predicted"/>
<keyword evidence="2" id="KW-0695">RNA-directed DNA polymerase</keyword>
<reference evidence="2 3" key="1">
    <citation type="submission" date="2018-08" db="EMBL/GenBank/DDBJ databases">
        <title>A genome reference for cultivated species of the human gut microbiota.</title>
        <authorList>
            <person name="Zou Y."/>
            <person name="Xue W."/>
            <person name="Luo G."/>
        </authorList>
    </citation>
    <scope>NUCLEOTIDE SEQUENCE [LARGE SCALE GENOMIC DNA]</scope>
    <source>
        <strain evidence="2 3">AF28-26</strain>
    </source>
</reference>
<dbReference type="NCBIfam" id="TIGR04416">
    <property type="entry name" value="group_II_RT_mat"/>
    <property type="match status" value="1"/>
</dbReference>
<dbReference type="PANTHER" id="PTHR34047">
    <property type="entry name" value="NUCLEAR INTRON MATURASE 1, MITOCHONDRIAL-RELATED"/>
    <property type="match status" value="1"/>
</dbReference>
<dbReference type="InterPro" id="IPR049030">
    <property type="entry name" value="AI2M-like_HNH"/>
</dbReference>
<feature type="domain" description="Reverse transcriptase" evidence="1">
    <location>
        <begin position="75"/>
        <end position="359"/>
    </location>
</feature>
<dbReference type="Proteomes" id="UP000284751">
    <property type="component" value="Unassembled WGS sequence"/>
</dbReference>
<organism evidence="2 3">
    <name type="scientific">[Clostridium] leptum</name>
    <dbReference type="NCBI Taxonomy" id="1535"/>
    <lineage>
        <taxon>Bacteria</taxon>
        <taxon>Bacillati</taxon>
        <taxon>Bacillota</taxon>
        <taxon>Clostridia</taxon>
        <taxon>Eubacteriales</taxon>
        <taxon>Oscillospiraceae</taxon>
        <taxon>Oscillospiraceae incertae sedis</taxon>
    </lineage>
</organism>
<dbReference type="EC" id="2.7.7.49" evidence="2"/>
<dbReference type="EMBL" id="QRTC01000022">
    <property type="protein sequence ID" value="RGQ40926.1"/>
    <property type="molecule type" value="Genomic_DNA"/>
</dbReference>
<evidence type="ECO:0000313" key="3">
    <source>
        <dbReference type="Proteomes" id="UP000284751"/>
    </source>
</evidence>
<gene>
    <name evidence="2" type="primary">ltrA</name>
    <name evidence="2" type="ORF">DWY99_06915</name>
</gene>
<dbReference type="InterPro" id="IPR030931">
    <property type="entry name" value="Group_II_RT_mat"/>
</dbReference>
<dbReference type="InterPro" id="IPR000477">
    <property type="entry name" value="RT_dom"/>
</dbReference>
<dbReference type="InterPro" id="IPR043502">
    <property type="entry name" value="DNA/RNA_pol_sf"/>
</dbReference>
<dbReference type="Pfam" id="PF01348">
    <property type="entry name" value="Intron_maturas2"/>
    <property type="match status" value="1"/>
</dbReference>
<dbReference type="PROSITE" id="PS50878">
    <property type="entry name" value="RT_POL"/>
    <property type="match status" value="1"/>
</dbReference>
<dbReference type="Pfam" id="PF21368">
    <property type="entry name" value="AI2M-like_HNH"/>
    <property type="match status" value="1"/>
</dbReference>
<comment type="caution">
    <text evidence="2">The sequence shown here is derived from an EMBL/GenBank/DDBJ whole genome shotgun (WGS) entry which is preliminary data.</text>
</comment>
<evidence type="ECO:0000313" key="2">
    <source>
        <dbReference type="EMBL" id="RGQ40926.1"/>
    </source>
</evidence>
<keyword evidence="2" id="KW-0548">Nucleotidyltransferase</keyword>
<protein>
    <submittedName>
        <fullName evidence="2">Group II intron reverse transcriptase/maturase</fullName>
        <ecNumber evidence="2">2.7.7.49</ecNumber>
    </submittedName>
</protein>
<dbReference type="CDD" id="cd01651">
    <property type="entry name" value="RT_G2_intron"/>
    <property type="match status" value="1"/>
</dbReference>
<dbReference type="Pfam" id="PF00078">
    <property type="entry name" value="RVT_1"/>
    <property type="match status" value="1"/>
</dbReference>
<dbReference type="InterPro" id="IPR024937">
    <property type="entry name" value="Domain_X"/>
</dbReference>
<accession>A0A412AXN6</accession>
<dbReference type="GO" id="GO:0003964">
    <property type="term" value="F:RNA-directed DNA polymerase activity"/>
    <property type="evidence" value="ECO:0007669"/>
    <property type="project" value="UniProtKB-KW"/>
</dbReference>
<keyword evidence="2" id="KW-0808">Transferase</keyword>
<dbReference type="AlphaFoldDB" id="A0A412AXN6"/>
<dbReference type="SUPFAM" id="SSF56672">
    <property type="entry name" value="DNA/RNA polymerases"/>
    <property type="match status" value="1"/>
</dbReference>
<dbReference type="GO" id="GO:0006397">
    <property type="term" value="P:mRNA processing"/>
    <property type="evidence" value="ECO:0007669"/>
    <property type="project" value="InterPro"/>
</dbReference>
<evidence type="ECO:0000259" key="1">
    <source>
        <dbReference type="PROSITE" id="PS50878"/>
    </source>
</evidence>
<sequence>MEVCEMQKAETVLSILKQKSKQDESHRYDRIYRNLFNEDFFLRAYQKIHAKQGNMTPGTDGTTIDGFSRKQISQLIELLKWERYQPKPVRRTYIPKKNGKMRPLGIPAFADKLVQEVVRQILEAIYEPIFSDNSHGFRPNRSCHTALYQIKSTCRGTNWVIEGDITGCFDHIDHEILLKILLKKIDDGRFLELIRKFLKAGYLEFNQKYNSLSGTPQGGIISPILANIYLHEFDKFMEGISAEYTKGKQRRPYREYQILQYKRNRAKKKGNQEQADEYLRQMQNIPALDPMDKNYQRVKYVRYADDFVVCIIGSEATANEIKERIAGFMQKELHLELSREKTKITNLSDKRVRFLGYEITKSQENTKQVVDSIGRKKRSVNGTIQLVVPGDVIREKLKPFIKKGKPYQVGARVNLPVIEIISQYNAEIRGLYNYYCLATDVSTKISTFQYYHYFSMIKTIARKEKSSVKKVIQKYGIDVPRKNGTGTMRIVGIRYNTKEGPKTMTYFNDSLKKVSRPAGEISDQFGQVLKGGQLMKRLNSDVCELCGAEHCALEIHHVRKLKDIVKKYRKRGTPMPNWVWLMSYMKRKTLVLCHDCHVNLHNGTL</sequence>